<dbReference type="SUPFAM" id="SSF101960">
    <property type="entry name" value="Stabilizer of iron transporter SufD"/>
    <property type="match status" value="1"/>
</dbReference>
<evidence type="ECO:0000313" key="4">
    <source>
        <dbReference type="Proteomes" id="UP000293036"/>
    </source>
</evidence>
<accession>A0A4Q9V349</accession>
<comment type="caution">
    <text evidence="3">The sequence shown here is derived from an EMBL/GenBank/DDBJ whole genome shotgun (WGS) entry which is preliminary data.</text>
</comment>
<dbReference type="EMBL" id="SJDT01000002">
    <property type="protein sequence ID" value="TBW23008.1"/>
    <property type="molecule type" value="Genomic_DNA"/>
</dbReference>
<dbReference type="PANTHER" id="PTHR43575">
    <property type="entry name" value="PROTEIN ABCI7, CHLOROPLASTIC"/>
    <property type="match status" value="1"/>
</dbReference>
<feature type="domain" description="SUF system FeS cluster assembly SufBD core" evidence="2">
    <location>
        <begin position="123"/>
        <end position="347"/>
    </location>
</feature>
<dbReference type="Proteomes" id="UP000293036">
    <property type="component" value="Unassembled WGS sequence"/>
</dbReference>
<protein>
    <submittedName>
        <fullName evidence="3">Fe-S cluster assembly protein SufD</fullName>
    </submittedName>
</protein>
<dbReference type="OrthoDB" id="9803529at2"/>
<proteinExistence type="inferred from homology"/>
<dbReference type="InterPro" id="IPR055346">
    <property type="entry name" value="Fe-S_cluster_assembly_SufBD"/>
</dbReference>
<evidence type="ECO:0000313" key="3">
    <source>
        <dbReference type="EMBL" id="TBW23008.1"/>
    </source>
</evidence>
<sequence>MAQESTRTQISSRADRPLSFKVEDFSVPQGTEEEWRFTPIERIEDFFAEKAAGAGPTVQVSGDARYEIVDRTDARLGHLQAPEDRTGAMAWASFDVAHVVTLEADRQYPDENVITVSGESGKDVAGMHVLIDAQNFSEGTVVINHVGSARLAEGVEVSVGAGAHLTLVSIQDWDDDAAHTLSNRIRIERDGTLRHIVVTLGGDIVRVTTSVEYAAPGGSVDLLGAYFVDEKQHLEHRLFVDHNQPHCRSNATYKGALQGQDAHSVWVGDVLIRPSAEGTDTYELNRNLVLTEGARADSVPNLEIETGEIEGAGHASATGRFDDEQLFYLKSRGIPEDEGRRLVVRGFFAELINKIGVESVQNKLMDAIEDELSLTMGREND</sequence>
<reference evidence="3 4" key="1">
    <citation type="submission" date="2019-02" db="EMBL/GenBank/DDBJ databases">
        <title>Arcanobacterium bovis sp. nov., isolated from the milk of a cow with mastitis.</title>
        <authorList>
            <person name="Sammra O."/>
            <person name="Foster G."/>
            <person name="Hassan A."/>
            <person name="Alssahen M."/>
            <person name="Laemmler C."/>
            <person name="Borowiak M."/>
            <person name="Malorny B."/>
            <person name="Abdulmawjood A."/>
        </authorList>
    </citation>
    <scope>NUCLEOTIDE SEQUENCE [LARGE SCALE GENOMIC DNA]</scope>
    <source>
        <strain evidence="3 4">C605018/01/1</strain>
    </source>
</reference>
<dbReference type="Pfam" id="PF01458">
    <property type="entry name" value="SUFBD_core"/>
    <property type="match status" value="1"/>
</dbReference>
<gene>
    <name evidence="3" type="primary">sufD</name>
    <name evidence="3" type="ORF">EZJ44_03730</name>
</gene>
<dbReference type="PANTHER" id="PTHR43575:SF1">
    <property type="entry name" value="PROTEIN ABCI7, CHLOROPLASTIC"/>
    <property type="match status" value="1"/>
</dbReference>
<dbReference type="NCBIfam" id="TIGR01981">
    <property type="entry name" value="sufD"/>
    <property type="match status" value="1"/>
</dbReference>
<dbReference type="RefSeq" id="WP_131280242.1">
    <property type="nucleotide sequence ID" value="NZ_JBHSLR010000009.1"/>
</dbReference>
<dbReference type="InterPro" id="IPR000825">
    <property type="entry name" value="SUF_FeS_clus_asmbl_SufBD_core"/>
</dbReference>
<evidence type="ECO:0000259" key="2">
    <source>
        <dbReference type="Pfam" id="PF01458"/>
    </source>
</evidence>
<dbReference type="AlphaFoldDB" id="A0A4Q9V349"/>
<dbReference type="GO" id="GO:0016226">
    <property type="term" value="P:iron-sulfur cluster assembly"/>
    <property type="evidence" value="ECO:0007669"/>
    <property type="project" value="InterPro"/>
</dbReference>
<dbReference type="InterPro" id="IPR037284">
    <property type="entry name" value="SUF_FeS_clus_asmbl_SufBD_sf"/>
</dbReference>
<comment type="similarity">
    <text evidence="1">Belongs to the iron-sulfur cluster assembly SufBD family.</text>
</comment>
<organism evidence="3 4">
    <name type="scientific">Arcanobacterium bovis</name>
    <dbReference type="NCBI Taxonomy" id="2529275"/>
    <lineage>
        <taxon>Bacteria</taxon>
        <taxon>Bacillati</taxon>
        <taxon>Actinomycetota</taxon>
        <taxon>Actinomycetes</taxon>
        <taxon>Actinomycetales</taxon>
        <taxon>Actinomycetaceae</taxon>
        <taxon>Arcanobacterium</taxon>
    </lineage>
</organism>
<name>A0A4Q9V349_9ACTO</name>
<evidence type="ECO:0000256" key="1">
    <source>
        <dbReference type="ARBA" id="ARBA00043967"/>
    </source>
</evidence>
<dbReference type="InterPro" id="IPR011542">
    <property type="entry name" value="SUF_FeS_clus_asmbl_SufD"/>
</dbReference>
<keyword evidence="4" id="KW-1185">Reference proteome</keyword>